<protein>
    <submittedName>
        <fullName evidence="1">Uncharacterized protein</fullName>
    </submittedName>
</protein>
<dbReference type="RefSeq" id="WP_229998722.1">
    <property type="nucleotide sequence ID" value="NZ_JAJJMN010000001.1"/>
</dbReference>
<evidence type="ECO:0000313" key="1">
    <source>
        <dbReference type="EMBL" id="MCC9016928.1"/>
    </source>
</evidence>
<proteinExistence type="predicted"/>
<sequence length="192" mass="21966">MYSQEAIDVLINRIGWSELSSGLPFSLSQENKTADSKKMFNWYHSLVLIDNVYAAVPEVEMSDVKFNDYLFEVKKQAVLTVLSSILDTHEDYLPDFDYANVITQRSVLFDDSIGYAVAIKMIELFLSTTRSNFNERSAKMSYQALKVELEGARNDNGHFIAKGLVYKLEQSIRKAQKIIFPYRVIVNGPSVW</sequence>
<organism evidence="1 2">
    <name type="scientific">Flavobacterium lipolyticum</name>
    <dbReference type="NCBI Taxonomy" id="2893754"/>
    <lineage>
        <taxon>Bacteria</taxon>
        <taxon>Pseudomonadati</taxon>
        <taxon>Bacteroidota</taxon>
        <taxon>Flavobacteriia</taxon>
        <taxon>Flavobacteriales</taxon>
        <taxon>Flavobacteriaceae</taxon>
        <taxon>Flavobacterium</taxon>
    </lineage>
</organism>
<gene>
    <name evidence="1" type="ORF">LNQ34_03985</name>
</gene>
<reference evidence="1" key="1">
    <citation type="submission" date="2021-11" db="EMBL/GenBank/DDBJ databases">
        <title>Description of novel Flavobacterium species.</title>
        <authorList>
            <person name="Saticioglu I.B."/>
            <person name="Ay H."/>
            <person name="Altun S."/>
            <person name="Duman M."/>
        </authorList>
    </citation>
    <scope>NUCLEOTIDE SEQUENCE</scope>
    <source>
        <strain evidence="1">F-126</strain>
    </source>
</reference>
<evidence type="ECO:0000313" key="2">
    <source>
        <dbReference type="Proteomes" id="UP001430700"/>
    </source>
</evidence>
<dbReference type="Proteomes" id="UP001430700">
    <property type="component" value="Unassembled WGS sequence"/>
</dbReference>
<name>A0ABS8LYB4_9FLAO</name>
<accession>A0ABS8LYB4</accession>
<comment type="caution">
    <text evidence="1">The sequence shown here is derived from an EMBL/GenBank/DDBJ whole genome shotgun (WGS) entry which is preliminary data.</text>
</comment>
<dbReference type="EMBL" id="JAJJMN010000001">
    <property type="protein sequence ID" value="MCC9016928.1"/>
    <property type="molecule type" value="Genomic_DNA"/>
</dbReference>
<keyword evidence="2" id="KW-1185">Reference proteome</keyword>